<evidence type="ECO:0000313" key="2">
    <source>
        <dbReference type="EMBL" id="MFC6763582.1"/>
    </source>
</evidence>
<accession>A0ABD5SER7</accession>
<dbReference type="AlphaFoldDB" id="A0ABD5SER7"/>
<proteinExistence type="predicted"/>
<dbReference type="Proteomes" id="UP001596383">
    <property type="component" value="Unassembled WGS sequence"/>
</dbReference>
<evidence type="ECO:0000256" key="1">
    <source>
        <dbReference type="SAM" id="MobiDB-lite"/>
    </source>
</evidence>
<reference evidence="2 3" key="1">
    <citation type="journal article" date="2019" name="Int. J. Syst. Evol. Microbiol.">
        <title>The Global Catalogue of Microorganisms (GCM) 10K type strain sequencing project: providing services to taxonomists for standard genome sequencing and annotation.</title>
        <authorList>
            <consortium name="The Broad Institute Genomics Platform"/>
            <consortium name="The Broad Institute Genome Sequencing Center for Infectious Disease"/>
            <person name="Wu L."/>
            <person name="Ma J."/>
        </authorList>
    </citation>
    <scope>NUCLEOTIDE SEQUENCE [LARGE SCALE GENOMIC DNA]</scope>
    <source>
        <strain evidence="2 3">LMG 29247</strain>
    </source>
</reference>
<organism evidence="2 3">
    <name type="scientific">Natrinema soli</name>
    <dbReference type="NCBI Taxonomy" id="1930624"/>
    <lineage>
        <taxon>Archaea</taxon>
        <taxon>Methanobacteriati</taxon>
        <taxon>Methanobacteriota</taxon>
        <taxon>Stenosarchaea group</taxon>
        <taxon>Halobacteria</taxon>
        <taxon>Halobacteriales</taxon>
        <taxon>Natrialbaceae</taxon>
        <taxon>Natrinema</taxon>
    </lineage>
</organism>
<keyword evidence="3" id="KW-1185">Reference proteome</keyword>
<gene>
    <name evidence="2" type="ORF">ACFQE6_00335</name>
</gene>
<dbReference type="EMBL" id="JBHSWV010000004">
    <property type="protein sequence ID" value="MFC6763582.1"/>
    <property type="molecule type" value="Genomic_DNA"/>
</dbReference>
<protein>
    <submittedName>
        <fullName evidence="2">Uncharacterized protein</fullName>
    </submittedName>
</protein>
<comment type="caution">
    <text evidence="2">The sequence shown here is derived from an EMBL/GenBank/DDBJ whole genome shotgun (WGS) entry which is preliminary data.</text>
</comment>
<sequence length="51" mass="5514">MPLLDVYERAFDEDVPHSEQPPVGDGDSEEQILPDDGLSADSNAEEGRSSP</sequence>
<name>A0ABD5SER7_9EURY</name>
<feature type="region of interest" description="Disordered" evidence="1">
    <location>
        <begin position="10"/>
        <end position="51"/>
    </location>
</feature>
<dbReference type="RefSeq" id="WP_273736701.1">
    <property type="nucleotide sequence ID" value="NZ_JAQIVI010000004.1"/>
</dbReference>
<evidence type="ECO:0000313" key="3">
    <source>
        <dbReference type="Proteomes" id="UP001596383"/>
    </source>
</evidence>